<keyword evidence="6" id="KW-1185">Reference proteome</keyword>
<feature type="compositionally biased region" description="Basic and acidic residues" evidence="2">
    <location>
        <begin position="298"/>
        <end position="323"/>
    </location>
</feature>
<feature type="signal peptide" evidence="3">
    <location>
        <begin position="1"/>
        <end position="19"/>
    </location>
</feature>
<sequence>MGFRLSVVLFFLLSGIASISQTDTGKETYTKMLKVQNNIYVLQSDGGNIGLSFGKDGIFMVDDFFSGNVEQMQKEIKKISDKPVRFVVNTHFHNDHSGGNPILAKEGATIFSHELVRERLMKVMNEGAKKLSEDLLPMVTFEEKINFYFNNEKIVVFHVPNAHTDGDVMVYFTQSNVLQTGDVFVNGQYPFIDLKNGGSVKGYEAGIQKALALINQQTKIIPGHGPISTYKELENNLRLLSVTYKKVTQQVLLGKTEDEVANMKELTDTYNESGYKPGYVTADDFIRTLYKDASSGSSEKKERLKENEDARKKYEQIKRQQESKKKKKN</sequence>
<feature type="chain" id="PRO_5019277192" evidence="3">
    <location>
        <begin position="20"/>
        <end position="329"/>
    </location>
</feature>
<dbReference type="KEGG" id="aev:EI546_09490"/>
<dbReference type="Pfam" id="PF00753">
    <property type="entry name" value="Lactamase_B"/>
    <property type="match status" value="1"/>
</dbReference>
<keyword evidence="3" id="KW-0732">Signal</keyword>
<dbReference type="Gene3D" id="3.60.15.10">
    <property type="entry name" value="Ribonuclease Z/Hydroxyacylglutathione hydrolase-like"/>
    <property type="match status" value="1"/>
</dbReference>
<dbReference type="InterPro" id="IPR036866">
    <property type="entry name" value="RibonucZ/Hydroxyglut_hydro"/>
</dbReference>
<dbReference type="RefSeq" id="WP_128250321.1">
    <property type="nucleotide sequence ID" value="NZ_CP034951.1"/>
</dbReference>
<dbReference type="OrthoDB" id="9769598at2"/>
<evidence type="ECO:0000256" key="3">
    <source>
        <dbReference type="SAM" id="SignalP"/>
    </source>
</evidence>
<dbReference type="SMART" id="SM00849">
    <property type="entry name" value="Lactamase_B"/>
    <property type="match status" value="1"/>
</dbReference>
<dbReference type="GO" id="GO:0016787">
    <property type="term" value="F:hydrolase activity"/>
    <property type="evidence" value="ECO:0007669"/>
    <property type="project" value="UniProtKB-KW"/>
</dbReference>
<evidence type="ECO:0000313" key="5">
    <source>
        <dbReference type="EMBL" id="QAA81940.1"/>
    </source>
</evidence>
<dbReference type="GO" id="GO:0017001">
    <property type="term" value="P:antibiotic catabolic process"/>
    <property type="evidence" value="ECO:0007669"/>
    <property type="project" value="UniProtKB-ARBA"/>
</dbReference>
<keyword evidence="5" id="KW-0378">Hydrolase</keyword>
<dbReference type="PANTHER" id="PTHR42951:SF4">
    <property type="entry name" value="ACYL-COENZYME A THIOESTERASE MBLAC2"/>
    <property type="match status" value="1"/>
</dbReference>
<proteinExistence type="inferred from homology"/>
<dbReference type="EMBL" id="CP034951">
    <property type="protein sequence ID" value="QAA81940.1"/>
    <property type="molecule type" value="Genomic_DNA"/>
</dbReference>
<reference evidence="5 6" key="1">
    <citation type="submission" date="2019-01" db="EMBL/GenBank/DDBJ databases">
        <title>Complete genome sequencing of Aequorivita sp. H23M31.</title>
        <authorList>
            <person name="Bae J.-W."/>
        </authorList>
    </citation>
    <scope>NUCLEOTIDE SEQUENCE [LARGE SCALE GENOMIC DNA]</scope>
    <source>
        <strain evidence="5 6">H23M31</strain>
    </source>
</reference>
<accession>A0A410G3T9</accession>
<comment type="similarity">
    <text evidence="1">Belongs to the metallo-beta-lactamase superfamily. Class-B beta-lactamase family.</text>
</comment>
<evidence type="ECO:0000259" key="4">
    <source>
        <dbReference type="SMART" id="SM00849"/>
    </source>
</evidence>
<gene>
    <name evidence="5" type="ORF">EI546_09490</name>
</gene>
<dbReference type="CDD" id="cd16282">
    <property type="entry name" value="metallo-hydrolase-like_MBL-fold"/>
    <property type="match status" value="1"/>
</dbReference>
<feature type="domain" description="Metallo-beta-lactamase" evidence="4">
    <location>
        <begin position="46"/>
        <end position="224"/>
    </location>
</feature>
<dbReference type="AlphaFoldDB" id="A0A410G3T9"/>
<protein>
    <submittedName>
        <fullName evidence="5">MBL fold metallo-hydrolase</fullName>
    </submittedName>
</protein>
<evidence type="ECO:0000256" key="2">
    <source>
        <dbReference type="SAM" id="MobiDB-lite"/>
    </source>
</evidence>
<dbReference type="InterPro" id="IPR050855">
    <property type="entry name" value="NDM-1-like"/>
</dbReference>
<dbReference type="SUPFAM" id="SSF56281">
    <property type="entry name" value="Metallo-hydrolase/oxidoreductase"/>
    <property type="match status" value="1"/>
</dbReference>
<organism evidence="5 6">
    <name type="scientific">Aequorivita ciconiae</name>
    <dbReference type="NCBI Taxonomy" id="2494375"/>
    <lineage>
        <taxon>Bacteria</taxon>
        <taxon>Pseudomonadati</taxon>
        <taxon>Bacteroidota</taxon>
        <taxon>Flavobacteriia</taxon>
        <taxon>Flavobacteriales</taxon>
        <taxon>Flavobacteriaceae</taxon>
        <taxon>Aequorivita</taxon>
    </lineage>
</organism>
<evidence type="ECO:0000256" key="1">
    <source>
        <dbReference type="ARBA" id="ARBA00005250"/>
    </source>
</evidence>
<feature type="region of interest" description="Disordered" evidence="2">
    <location>
        <begin position="293"/>
        <end position="329"/>
    </location>
</feature>
<dbReference type="Proteomes" id="UP000285517">
    <property type="component" value="Chromosome"/>
</dbReference>
<dbReference type="InterPro" id="IPR001279">
    <property type="entry name" value="Metallo-B-lactamas"/>
</dbReference>
<evidence type="ECO:0000313" key="6">
    <source>
        <dbReference type="Proteomes" id="UP000285517"/>
    </source>
</evidence>
<name>A0A410G3T9_9FLAO</name>
<dbReference type="PANTHER" id="PTHR42951">
    <property type="entry name" value="METALLO-BETA-LACTAMASE DOMAIN-CONTAINING"/>
    <property type="match status" value="1"/>
</dbReference>